<dbReference type="PANTHER" id="PTHR14155">
    <property type="entry name" value="RING FINGER DOMAIN-CONTAINING"/>
    <property type="match status" value="1"/>
</dbReference>
<dbReference type="GO" id="GO:0061630">
    <property type="term" value="F:ubiquitin protein ligase activity"/>
    <property type="evidence" value="ECO:0007669"/>
    <property type="project" value="UniProtKB-EC"/>
</dbReference>
<dbReference type="InterPro" id="IPR013083">
    <property type="entry name" value="Znf_RING/FYVE/PHD"/>
</dbReference>
<evidence type="ECO:0000313" key="18">
    <source>
        <dbReference type="Proteomes" id="UP000233551"/>
    </source>
</evidence>
<keyword evidence="11 15" id="KW-1133">Transmembrane helix</keyword>
<evidence type="ECO:0000256" key="2">
    <source>
        <dbReference type="ARBA" id="ARBA00004167"/>
    </source>
</evidence>
<dbReference type="FunFam" id="3.30.40.10:FF:000187">
    <property type="entry name" value="E3 ubiquitin-protein ligase ATL6"/>
    <property type="match status" value="1"/>
</dbReference>
<keyword evidence="8 14" id="KW-0863">Zinc-finger</keyword>
<evidence type="ECO:0000256" key="11">
    <source>
        <dbReference type="ARBA" id="ARBA00022989"/>
    </source>
</evidence>
<dbReference type="InterPro" id="IPR001841">
    <property type="entry name" value="Znf_RING"/>
</dbReference>
<evidence type="ECO:0000256" key="13">
    <source>
        <dbReference type="ARBA" id="ARBA00024209"/>
    </source>
</evidence>
<evidence type="ECO:0000256" key="9">
    <source>
        <dbReference type="ARBA" id="ARBA00022786"/>
    </source>
</evidence>
<protein>
    <recommendedName>
        <fullName evidence="4">RING-type E3 ubiquitin transferase</fullName>
        <ecNumber evidence="4">2.3.2.27</ecNumber>
    </recommendedName>
</protein>
<dbReference type="EMBL" id="PGOL01002701">
    <property type="protein sequence ID" value="PKI45727.1"/>
    <property type="molecule type" value="Genomic_DNA"/>
</dbReference>
<keyword evidence="18" id="KW-1185">Reference proteome</keyword>
<gene>
    <name evidence="17" type="ORF">CRG98_033860</name>
</gene>
<evidence type="ECO:0000256" key="1">
    <source>
        <dbReference type="ARBA" id="ARBA00000900"/>
    </source>
</evidence>
<reference evidence="17 18" key="1">
    <citation type="submission" date="2017-11" db="EMBL/GenBank/DDBJ databases">
        <title>De-novo sequencing of pomegranate (Punica granatum L.) genome.</title>
        <authorList>
            <person name="Akparov Z."/>
            <person name="Amiraslanov A."/>
            <person name="Hajiyeva S."/>
            <person name="Abbasov M."/>
            <person name="Kaur K."/>
            <person name="Hamwieh A."/>
            <person name="Solovyev V."/>
            <person name="Salamov A."/>
            <person name="Braich B."/>
            <person name="Kosarev P."/>
            <person name="Mahmoud A."/>
            <person name="Hajiyev E."/>
            <person name="Babayeva S."/>
            <person name="Izzatullayeva V."/>
            <person name="Mammadov A."/>
            <person name="Mammadov A."/>
            <person name="Sharifova S."/>
            <person name="Ojaghi J."/>
            <person name="Eynullazada K."/>
            <person name="Bayramov B."/>
            <person name="Abdulazimova A."/>
            <person name="Shahmuradov I."/>
        </authorList>
    </citation>
    <scope>NUCLEOTIDE SEQUENCE [LARGE SCALE GENOMIC DNA]</scope>
    <source>
        <strain evidence="18">cv. AG2017</strain>
        <tissue evidence="17">Leaf</tissue>
    </source>
</reference>
<comment type="catalytic activity">
    <reaction evidence="1">
        <text>S-ubiquitinyl-[E2 ubiquitin-conjugating enzyme]-L-cysteine + [acceptor protein]-L-lysine = [E2 ubiquitin-conjugating enzyme]-L-cysteine + N(6)-ubiquitinyl-[acceptor protein]-L-lysine.</text>
        <dbReference type="EC" id="2.3.2.27"/>
    </reaction>
</comment>
<evidence type="ECO:0000256" key="5">
    <source>
        <dbReference type="ARBA" id="ARBA00022679"/>
    </source>
</evidence>
<dbReference type="EC" id="2.3.2.27" evidence="4"/>
<dbReference type="GO" id="GO:0016020">
    <property type="term" value="C:membrane"/>
    <property type="evidence" value="ECO:0007669"/>
    <property type="project" value="UniProtKB-SubCell"/>
</dbReference>
<keyword evidence="10" id="KW-0862">Zinc</keyword>
<dbReference type="Gene3D" id="3.30.40.10">
    <property type="entry name" value="Zinc/RING finger domain, C3HC4 (zinc finger)"/>
    <property type="match status" value="1"/>
</dbReference>
<dbReference type="STRING" id="22663.A0A2I0IP22"/>
<evidence type="ECO:0000256" key="6">
    <source>
        <dbReference type="ARBA" id="ARBA00022692"/>
    </source>
</evidence>
<dbReference type="Pfam" id="PF13639">
    <property type="entry name" value="zf-RING_2"/>
    <property type="match status" value="1"/>
</dbReference>
<evidence type="ECO:0000256" key="10">
    <source>
        <dbReference type="ARBA" id="ARBA00022833"/>
    </source>
</evidence>
<evidence type="ECO:0000256" key="8">
    <source>
        <dbReference type="ARBA" id="ARBA00022771"/>
    </source>
</evidence>
<evidence type="ECO:0000259" key="16">
    <source>
        <dbReference type="PROSITE" id="PS50089"/>
    </source>
</evidence>
<accession>A0A2I0IP22</accession>
<sequence>MTSPPNGTDPLVPPPVTITFSVILIVLFVMAMLSLCACQCCGHHLWNSQSATNPSGRNSGDGLDPVVIRAFPTLVYSNVKHLRRASYELECAICLLEFEDDSILRLLTACYHVFHQECIDLWLQSHKSCPVCRGNLDLSPEKIRERFPAVLHEKNMPDIHEHKEALFEDTISINIENEEEKGRSRSSKRITGSAIPKSIEKLPRWNSTGHSIVENKPDHRYTLRLPDDVKIRVTKGHTGSCITFGSLSARDHVASDEISGRAK</sequence>
<comment type="subcellular location">
    <subcellularLocation>
        <location evidence="2">Membrane</location>
        <topology evidence="2">Single-pass membrane protein</topology>
    </subcellularLocation>
</comment>
<evidence type="ECO:0000256" key="4">
    <source>
        <dbReference type="ARBA" id="ARBA00012483"/>
    </source>
</evidence>
<evidence type="ECO:0000256" key="3">
    <source>
        <dbReference type="ARBA" id="ARBA00004906"/>
    </source>
</evidence>
<dbReference type="Proteomes" id="UP000233551">
    <property type="component" value="Unassembled WGS sequence"/>
</dbReference>
<dbReference type="GO" id="GO:0008270">
    <property type="term" value="F:zinc ion binding"/>
    <property type="evidence" value="ECO:0007669"/>
    <property type="project" value="UniProtKB-KW"/>
</dbReference>
<feature type="domain" description="RING-type" evidence="16">
    <location>
        <begin position="91"/>
        <end position="133"/>
    </location>
</feature>
<name>A0A2I0IP22_PUNGR</name>
<evidence type="ECO:0000256" key="12">
    <source>
        <dbReference type="ARBA" id="ARBA00023136"/>
    </source>
</evidence>
<organism evidence="17 18">
    <name type="scientific">Punica granatum</name>
    <name type="common">Pomegranate</name>
    <dbReference type="NCBI Taxonomy" id="22663"/>
    <lineage>
        <taxon>Eukaryota</taxon>
        <taxon>Viridiplantae</taxon>
        <taxon>Streptophyta</taxon>
        <taxon>Embryophyta</taxon>
        <taxon>Tracheophyta</taxon>
        <taxon>Spermatophyta</taxon>
        <taxon>Magnoliopsida</taxon>
        <taxon>eudicotyledons</taxon>
        <taxon>Gunneridae</taxon>
        <taxon>Pentapetalae</taxon>
        <taxon>rosids</taxon>
        <taxon>malvids</taxon>
        <taxon>Myrtales</taxon>
        <taxon>Lythraceae</taxon>
        <taxon>Punica</taxon>
    </lineage>
</organism>
<keyword evidence="6 15" id="KW-0812">Transmembrane</keyword>
<dbReference type="SMART" id="SM00184">
    <property type="entry name" value="RING"/>
    <property type="match status" value="1"/>
</dbReference>
<dbReference type="CDD" id="cd16461">
    <property type="entry name" value="RING-H2_EL5-like"/>
    <property type="match status" value="1"/>
</dbReference>
<evidence type="ECO:0000313" key="17">
    <source>
        <dbReference type="EMBL" id="PKI45727.1"/>
    </source>
</evidence>
<keyword evidence="5" id="KW-0808">Transferase</keyword>
<comment type="caution">
    <text evidence="17">The sequence shown here is derived from an EMBL/GenBank/DDBJ whole genome shotgun (WGS) entry which is preliminary data.</text>
</comment>
<keyword evidence="12 15" id="KW-0472">Membrane</keyword>
<keyword evidence="9" id="KW-0833">Ubl conjugation pathway</keyword>
<dbReference type="InterPro" id="IPR053238">
    <property type="entry name" value="RING-H2_zinc_finger"/>
</dbReference>
<dbReference type="PANTHER" id="PTHR14155:SF521">
    <property type="entry name" value="RING-H2 FINGER PROTEIN ATL30"/>
    <property type="match status" value="1"/>
</dbReference>
<feature type="transmembrane region" description="Helical" evidence="15">
    <location>
        <begin position="16"/>
        <end position="38"/>
    </location>
</feature>
<evidence type="ECO:0000256" key="7">
    <source>
        <dbReference type="ARBA" id="ARBA00022723"/>
    </source>
</evidence>
<dbReference type="AlphaFoldDB" id="A0A2I0IP22"/>
<comment type="pathway">
    <text evidence="3">Protein modification; protein ubiquitination.</text>
</comment>
<proteinExistence type="inferred from homology"/>
<evidence type="ECO:0000256" key="15">
    <source>
        <dbReference type="SAM" id="Phobius"/>
    </source>
</evidence>
<comment type="similarity">
    <text evidence="13">Belongs to the RING-type zinc finger family. ATL subfamily.</text>
</comment>
<dbReference type="PROSITE" id="PS50089">
    <property type="entry name" value="ZF_RING_2"/>
    <property type="match status" value="1"/>
</dbReference>
<dbReference type="SUPFAM" id="SSF57850">
    <property type="entry name" value="RING/U-box"/>
    <property type="match status" value="1"/>
</dbReference>
<keyword evidence="7" id="KW-0479">Metal-binding</keyword>
<evidence type="ECO:0000256" key="14">
    <source>
        <dbReference type="PROSITE-ProRule" id="PRU00175"/>
    </source>
</evidence>